<keyword evidence="2" id="KW-0472">Membrane</keyword>
<gene>
    <name evidence="3" type="ORF">AJAP_38535</name>
</gene>
<keyword evidence="2" id="KW-1133">Transmembrane helix</keyword>
<feature type="region of interest" description="Disordered" evidence="1">
    <location>
        <begin position="38"/>
        <end position="71"/>
    </location>
</feature>
<dbReference type="STRING" id="208439.AJAP_38535"/>
<keyword evidence="4" id="KW-1185">Reference proteome</keyword>
<dbReference type="HOGENOM" id="CLU_2731083_0_0_11"/>
<evidence type="ECO:0000256" key="1">
    <source>
        <dbReference type="SAM" id="MobiDB-lite"/>
    </source>
</evidence>
<dbReference type="EMBL" id="CP008953">
    <property type="protein sequence ID" value="AIG80493.1"/>
    <property type="molecule type" value="Genomic_DNA"/>
</dbReference>
<proteinExistence type="predicted"/>
<keyword evidence="2" id="KW-0812">Transmembrane</keyword>
<protein>
    <submittedName>
        <fullName evidence="3">Putative membrane protein</fullName>
    </submittedName>
</protein>
<dbReference type="Proteomes" id="UP000028492">
    <property type="component" value="Chromosome"/>
</dbReference>
<feature type="transmembrane region" description="Helical" evidence="2">
    <location>
        <begin position="12"/>
        <end position="32"/>
    </location>
</feature>
<reference evidence="3 4" key="1">
    <citation type="journal article" date="2014" name="J. Biotechnol.">
        <title>Complete genome sequence of the actinobacterium Amycolatopsis japonica MG417-CF17(T) (=DSM 44213T) producing (S,S)-N,N'-ethylenediaminedisuccinic acid.</title>
        <authorList>
            <person name="Stegmann E."/>
            <person name="Albersmeier A."/>
            <person name="Spohn M."/>
            <person name="Gert H."/>
            <person name="Weber T."/>
            <person name="Wohlleben W."/>
            <person name="Kalinowski J."/>
            <person name="Ruckert C."/>
        </authorList>
    </citation>
    <scope>NUCLEOTIDE SEQUENCE [LARGE SCALE GENOMIC DNA]</scope>
    <source>
        <strain evidence="4">MG417-CF17 (DSM 44213)</strain>
    </source>
</reference>
<dbReference type="KEGG" id="aja:AJAP_38535"/>
<evidence type="ECO:0000313" key="3">
    <source>
        <dbReference type="EMBL" id="AIG80493.1"/>
    </source>
</evidence>
<evidence type="ECO:0000256" key="2">
    <source>
        <dbReference type="SAM" id="Phobius"/>
    </source>
</evidence>
<accession>A0A075V5D3</accession>
<organism evidence="3 4">
    <name type="scientific">Amycolatopsis japonica</name>
    <dbReference type="NCBI Taxonomy" id="208439"/>
    <lineage>
        <taxon>Bacteria</taxon>
        <taxon>Bacillati</taxon>
        <taxon>Actinomycetota</taxon>
        <taxon>Actinomycetes</taxon>
        <taxon>Pseudonocardiales</taxon>
        <taxon>Pseudonocardiaceae</taxon>
        <taxon>Amycolatopsis</taxon>
        <taxon>Amycolatopsis japonica group</taxon>
    </lineage>
</organism>
<name>A0A075V5D3_9PSEU</name>
<dbReference type="AlphaFoldDB" id="A0A075V5D3"/>
<evidence type="ECO:0000313" key="4">
    <source>
        <dbReference type="Proteomes" id="UP000028492"/>
    </source>
</evidence>
<sequence>MRDTKKRLMWTVLAVMLPGPWTPVIVLAYILGRATEHDQDATHDGDAPPYPPPDPYACVPAPVTPNPHASR</sequence>